<evidence type="ECO:0000256" key="8">
    <source>
        <dbReference type="ARBA" id="ARBA00022989"/>
    </source>
</evidence>
<gene>
    <name evidence="16" type="ORF">CALVIDRAFT_510670</name>
</gene>
<keyword evidence="8" id="KW-1133">Transmembrane helix</keyword>
<dbReference type="GO" id="GO:0004497">
    <property type="term" value="F:monooxygenase activity"/>
    <property type="evidence" value="ECO:0007669"/>
    <property type="project" value="UniProtKB-KW"/>
</dbReference>
<dbReference type="GO" id="GO:0020037">
    <property type="term" value="F:heme binding"/>
    <property type="evidence" value="ECO:0007669"/>
    <property type="project" value="InterPro"/>
</dbReference>
<protein>
    <submittedName>
        <fullName evidence="16">Cytochrome P450</fullName>
    </submittedName>
</protein>
<evidence type="ECO:0000256" key="10">
    <source>
        <dbReference type="ARBA" id="ARBA00023004"/>
    </source>
</evidence>
<keyword evidence="12" id="KW-0472">Membrane</keyword>
<evidence type="ECO:0000256" key="11">
    <source>
        <dbReference type="ARBA" id="ARBA00023033"/>
    </source>
</evidence>
<reference evidence="16 17" key="1">
    <citation type="journal article" date="2016" name="Mol. Biol. Evol.">
        <title>Comparative Genomics of Early-Diverging Mushroom-Forming Fungi Provides Insights into the Origins of Lignocellulose Decay Capabilities.</title>
        <authorList>
            <person name="Nagy L.G."/>
            <person name="Riley R."/>
            <person name="Tritt A."/>
            <person name="Adam C."/>
            <person name="Daum C."/>
            <person name="Floudas D."/>
            <person name="Sun H."/>
            <person name="Yadav J.S."/>
            <person name="Pangilinan J."/>
            <person name="Larsson K.H."/>
            <person name="Matsuura K."/>
            <person name="Barry K."/>
            <person name="Labutti K."/>
            <person name="Kuo R."/>
            <person name="Ohm R.A."/>
            <person name="Bhattacharya S.S."/>
            <person name="Shirouzu T."/>
            <person name="Yoshinaga Y."/>
            <person name="Martin F.M."/>
            <person name="Grigoriev I.V."/>
            <person name="Hibbett D.S."/>
        </authorList>
    </citation>
    <scope>NUCLEOTIDE SEQUENCE [LARGE SCALE GENOMIC DNA]</scope>
    <source>
        <strain evidence="16 17">TUFC12733</strain>
    </source>
</reference>
<dbReference type="InterPro" id="IPR002401">
    <property type="entry name" value="Cyt_P450_E_grp-I"/>
</dbReference>
<dbReference type="PRINTS" id="PR00463">
    <property type="entry name" value="EP450I"/>
</dbReference>
<evidence type="ECO:0000256" key="1">
    <source>
        <dbReference type="ARBA" id="ARBA00001971"/>
    </source>
</evidence>
<sequence>MLLLAASLLALVVVLAAVRDGIRKRTSRLPPGPPGLPLLGNILQIPSQFLAYKLHDWSKQYGPIYTFWMMGQPFVVLNSIKVAADVLDRKSDVTSDKPPMIKMACETEVDSCQVRPFADVGDGRLYAYGFNIRSTMRFTPMQENEAAHLALGLLRHPDKPFNEHMHRFAASIIFRSTYGGDTIAHMGPDPSKKIEDLTLRLMAASLPQNSVVDTLPFLKPLIENVKWLRKQADDWYNEVCEEGNRLYDAAIPADHWDATTTVHDLNINLEKYGMTKHDAMWMTLALFMAGQETSHTVLRIFALAMLNNPAVMRAAQEQLDAVCGRRPPTFADRERLPYIDAIIKEMLRWRPPVPLSLLRMASEDFEYQGYTIPKGTTLIDNIWCVGQTRDASVYHNPDAFDPSRFLDASGNLLPSPPDTRSDLLGFGHGRRVCPGKDFAVNGMFISFAYLLWAFQFEWPVDESGKQVICGVDEMESHALVATPRPFGVVLKSRHESLEEHLRAAMKE</sequence>
<keyword evidence="11 14" id="KW-0503">Monooxygenase</keyword>
<organism evidence="16 17">
    <name type="scientific">Calocera viscosa (strain TUFC12733)</name>
    <dbReference type="NCBI Taxonomy" id="1330018"/>
    <lineage>
        <taxon>Eukaryota</taxon>
        <taxon>Fungi</taxon>
        <taxon>Dikarya</taxon>
        <taxon>Basidiomycota</taxon>
        <taxon>Agaricomycotina</taxon>
        <taxon>Dacrymycetes</taxon>
        <taxon>Dacrymycetales</taxon>
        <taxon>Dacrymycetaceae</taxon>
        <taxon>Calocera</taxon>
    </lineage>
</organism>
<keyword evidence="9 14" id="KW-0560">Oxidoreductase</keyword>
<comment type="subcellular location">
    <subcellularLocation>
        <location evidence="2">Membrane</location>
    </subcellularLocation>
</comment>
<evidence type="ECO:0000313" key="17">
    <source>
        <dbReference type="Proteomes" id="UP000076738"/>
    </source>
</evidence>
<evidence type="ECO:0000256" key="6">
    <source>
        <dbReference type="ARBA" id="ARBA00022692"/>
    </source>
</evidence>
<dbReference type="GO" id="GO:0005506">
    <property type="term" value="F:iron ion binding"/>
    <property type="evidence" value="ECO:0007669"/>
    <property type="project" value="InterPro"/>
</dbReference>
<evidence type="ECO:0000256" key="15">
    <source>
        <dbReference type="SAM" id="SignalP"/>
    </source>
</evidence>
<dbReference type="OrthoDB" id="1055148at2759"/>
<dbReference type="EMBL" id="KV417271">
    <property type="protein sequence ID" value="KZO99740.1"/>
    <property type="molecule type" value="Genomic_DNA"/>
</dbReference>
<dbReference type="InterPro" id="IPR017972">
    <property type="entry name" value="Cyt_P450_CS"/>
</dbReference>
<evidence type="ECO:0000313" key="16">
    <source>
        <dbReference type="EMBL" id="KZO99740.1"/>
    </source>
</evidence>
<evidence type="ECO:0000256" key="2">
    <source>
        <dbReference type="ARBA" id="ARBA00004370"/>
    </source>
</evidence>
<dbReference type="STRING" id="1330018.A0A167QGK7"/>
<name>A0A167QGK7_CALVF</name>
<dbReference type="GO" id="GO:0016705">
    <property type="term" value="F:oxidoreductase activity, acting on paired donors, with incorporation or reduction of molecular oxygen"/>
    <property type="evidence" value="ECO:0007669"/>
    <property type="project" value="InterPro"/>
</dbReference>
<feature type="binding site" description="axial binding residue" evidence="13">
    <location>
        <position position="433"/>
    </location>
    <ligand>
        <name>heme</name>
        <dbReference type="ChEBI" id="CHEBI:30413"/>
    </ligand>
    <ligandPart>
        <name>Fe</name>
        <dbReference type="ChEBI" id="CHEBI:18248"/>
    </ligandPart>
</feature>
<dbReference type="AlphaFoldDB" id="A0A167QGK7"/>
<comment type="cofactor">
    <cofactor evidence="1 13">
        <name>heme</name>
        <dbReference type="ChEBI" id="CHEBI:30413"/>
    </cofactor>
</comment>
<dbReference type="PRINTS" id="PR00385">
    <property type="entry name" value="P450"/>
</dbReference>
<dbReference type="Pfam" id="PF00067">
    <property type="entry name" value="p450"/>
    <property type="match status" value="1"/>
</dbReference>
<proteinExistence type="inferred from homology"/>
<feature type="signal peptide" evidence="15">
    <location>
        <begin position="1"/>
        <end position="16"/>
    </location>
</feature>
<evidence type="ECO:0000256" key="3">
    <source>
        <dbReference type="ARBA" id="ARBA00005179"/>
    </source>
</evidence>
<dbReference type="SUPFAM" id="SSF48264">
    <property type="entry name" value="Cytochrome P450"/>
    <property type="match status" value="1"/>
</dbReference>
<comment type="similarity">
    <text evidence="4 14">Belongs to the cytochrome P450 family.</text>
</comment>
<dbReference type="Proteomes" id="UP000076738">
    <property type="component" value="Unassembled WGS sequence"/>
</dbReference>
<keyword evidence="10 13" id="KW-0408">Iron</keyword>
<dbReference type="InterPro" id="IPR050364">
    <property type="entry name" value="Cytochrome_P450_fung"/>
</dbReference>
<evidence type="ECO:0000256" key="13">
    <source>
        <dbReference type="PIRSR" id="PIRSR602401-1"/>
    </source>
</evidence>
<evidence type="ECO:0000256" key="7">
    <source>
        <dbReference type="ARBA" id="ARBA00022723"/>
    </source>
</evidence>
<accession>A0A167QGK7</accession>
<feature type="chain" id="PRO_5007891512" evidence="15">
    <location>
        <begin position="17"/>
        <end position="507"/>
    </location>
</feature>
<keyword evidence="17" id="KW-1185">Reference proteome</keyword>
<keyword evidence="7 13" id="KW-0479">Metal-binding</keyword>
<evidence type="ECO:0000256" key="14">
    <source>
        <dbReference type="RuleBase" id="RU000461"/>
    </source>
</evidence>
<dbReference type="InterPro" id="IPR001128">
    <property type="entry name" value="Cyt_P450"/>
</dbReference>
<dbReference type="PROSITE" id="PS00086">
    <property type="entry name" value="CYTOCHROME_P450"/>
    <property type="match status" value="1"/>
</dbReference>
<keyword evidence="5 13" id="KW-0349">Heme</keyword>
<dbReference type="Gene3D" id="1.10.630.10">
    <property type="entry name" value="Cytochrome P450"/>
    <property type="match status" value="1"/>
</dbReference>
<comment type="pathway">
    <text evidence="3">Secondary metabolite biosynthesis.</text>
</comment>
<dbReference type="GO" id="GO:0016020">
    <property type="term" value="C:membrane"/>
    <property type="evidence" value="ECO:0007669"/>
    <property type="project" value="UniProtKB-SubCell"/>
</dbReference>
<evidence type="ECO:0000256" key="5">
    <source>
        <dbReference type="ARBA" id="ARBA00022617"/>
    </source>
</evidence>
<dbReference type="PANTHER" id="PTHR46300">
    <property type="entry name" value="P450, PUTATIVE (EUROFUNG)-RELATED-RELATED"/>
    <property type="match status" value="1"/>
</dbReference>
<keyword evidence="15" id="KW-0732">Signal</keyword>
<evidence type="ECO:0000256" key="9">
    <source>
        <dbReference type="ARBA" id="ARBA00023002"/>
    </source>
</evidence>
<dbReference type="InterPro" id="IPR036396">
    <property type="entry name" value="Cyt_P450_sf"/>
</dbReference>
<evidence type="ECO:0000256" key="4">
    <source>
        <dbReference type="ARBA" id="ARBA00010617"/>
    </source>
</evidence>
<evidence type="ECO:0000256" key="12">
    <source>
        <dbReference type="ARBA" id="ARBA00023136"/>
    </source>
</evidence>
<keyword evidence="6" id="KW-0812">Transmembrane</keyword>
<dbReference type="PANTHER" id="PTHR46300:SF2">
    <property type="entry name" value="CYTOCHROME P450 MONOOXYGENASE ALNH-RELATED"/>
    <property type="match status" value="1"/>
</dbReference>